<accession>A0ABD3J134</accession>
<dbReference type="InterPro" id="IPR009003">
    <property type="entry name" value="Peptidase_S1_PA"/>
</dbReference>
<keyword evidence="2" id="KW-0645">Protease</keyword>
<evidence type="ECO:0000313" key="6">
    <source>
        <dbReference type="EMBL" id="KAL3721310.1"/>
    </source>
</evidence>
<dbReference type="GO" id="GO:0008236">
    <property type="term" value="F:serine-type peptidase activity"/>
    <property type="evidence" value="ECO:0007669"/>
    <property type="project" value="UniProtKB-KW"/>
</dbReference>
<dbReference type="AlphaFoldDB" id="A0ABD3J134"/>
<dbReference type="InterPro" id="IPR001940">
    <property type="entry name" value="Peptidase_S1C"/>
</dbReference>
<dbReference type="InterPro" id="IPR043504">
    <property type="entry name" value="Peptidase_S1_PA_chymotrypsin"/>
</dbReference>
<dbReference type="EMBL" id="JBJKBG010000009">
    <property type="protein sequence ID" value="KAL3721311.1"/>
    <property type="molecule type" value="Genomic_DNA"/>
</dbReference>
<name>A0ABD3J134_EUCGL</name>
<dbReference type="PANTHER" id="PTHR45980:SF9">
    <property type="entry name" value="PROTEASE DO-LIKE 10, MITOCHONDRIAL-RELATED"/>
    <property type="match status" value="1"/>
</dbReference>
<dbReference type="Proteomes" id="UP001634007">
    <property type="component" value="Unassembled WGS sequence"/>
</dbReference>
<proteinExistence type="inferred from homology"/>
<protein>
    <recommendedName>
        <fullName evidence="5">Protease Do-like PDZ domain-containing protein</fullName>
    </recommendedName>
</protein>
<evidence type="ECO:0000256" key="1">
    <source>
        <dbReference type="ARBA" id="ARBA00010541"/>
    </source>
</evidence>
<dbReference type="InterPro" id="IPR046449">
    <property type="entry name" value="DEGP_PDZ_sf"/>
</dbReference>
<organism evidence="6 7">
    <name type="scientific">Eucalyptus globulus</name>
    <name type="common">Tasmanian blue gum</name>
    <dbReference type="NCBI Taxonomy" id="34317"/>
    <lineage>
        <taxon>Eukaryota</taxon>
        <taxon>Viridiplantae</taxon>
        <taxon>Streptophyta</taxon>
        <taxon>Embryophyta</taxon>
        <taxon>Tracheophyta</taxon>
        <taxon>Spermatophyta</taxon>
        <taxon>Magnoliopsida</taxon>
        <taxon>eudicotyledons</taxon>
        <taxon>Gunneridae</taxon>
        <taxon>Pentapetalae</taxon>
        <taxon>rosids</taxon>
        <taxon>malvids</taxon>
        <taxon>Myrtales</taxon>
        <taxon>Myrtaceae</taxon>
        <taxon>Myrtoideae</taxon>
        <taxon>Eucalypteae</taxon>
        <taxon>Eucalyptus</taxon>
    </lineage>
</organism>
<evidence type="ECO:0000256" key="2">
    <source>
        <dbReference type="ARBA" id="ARBA00022670"/>
    </source>
</evidence>
<dbReference type="PANTHER" id="PTHR45980">
    <property type="match status" value="1"/>
</dbReference>
<evidence type="ECO:0000256" key="3">
    <source>
        <dbReference type="ARBA" id="ARBA00022801"/>
    </source>
</evidence>
<dbReference type="Pfam" id="PF13365">
    <property type="entry name" value="Trypsin_2"/>
    <property type="match status" value="1"/>
</dbReference>
<dbReference type="GO" id="GO:0006508">
    <property type="term" value="P:proteolysis"/>
    <property type="evidence" value="ECO:0007669"/>
    <property type="project" value="UniProtKB-KW"/>
</dbReference>
<sequence length="483" mass="53541">METALDSVVKIFTVSSSPDYVLPWQNKPPSEASGSGFAFPGKRIITCAHVVADQAFVQVRKPGSATKYKARVLSAAHECDLAILKVDSQQFWAGMRFLELGGIPLPQDEIAVAGYAEGGDDISTTKGLFSRVEPTQYVPGATQLLAIQIKAAIKPGYSGGPALIGGKVVGVAFQSQTGLFPLFSPGYIVPVPLIECFISGVEESGKYTGVCSLGLSCQPIENSHLRDYFGMRPEMTGVLVSSINLLSGAYRFLKKDDIILEFDGVPVANDGTVTFWHRERIDFDQLASMKKPNEVALIKVLRKERECKFNITLRPLQPLVPVRQFDKRPSYYIFGGLIFTPLTQPYLDEYADWDSMGPRRLWQLALEELPRNAGQEIVIISMVLMDDITEGYGNLAPLQVRKVNEIEIQNLRHLYELVEHCTAPSIRFDLDEERVIVFKYSEAKTATSTILTHYNIPSIASADLIDKKARKTRRKPKARFGAS</sequence>
<evidence type="ECO:0000259" key="5">
    <source>
        <dbReference type="Pfam" id="PF17815"/>
    </source>
</evidence>
<gene>
    <name evidence="6" type="ORF">ACJRO7_033757</name>
</gene>
<dbReference type="SUPFAM" id="SSF50156">
    <property type="entry name" value="PDZ domain-like"/>
    <property type="match status" value="1"/>
</dbReference>
<dbReference type="EMBL" id="JBJKBG010000009">
    <property type="protein sequence ID" value="KAL3721310.1"/>
    <property type="molecule type" value="Genomic_DNA"/>
</dbReference>
<dbReference type="InterPro" id="IPR036034">
    <property type="entry name" value="PDZ_sf"/>
</dbReference>
<dbReference type="Gene3D" id="3.20.190.20">
    <property type="match status" value="1"/>
</dbReference>
<reference evidence="6 7" key="1">
    <citation type="submission" date="2024-11" db="EMBL/GenBank/DDBJ databases">
        <title>Chromosome-level genome assembly of Eucalyptus globulus Labill. provides insights into its genome evolution.</title>
        <authorList>
            <person name="Li X."/>
        </authorList>
    </citation>
    <scope>NUCLEOTIDE SEQUENCE [LARGE SCALE GENOMIC DNA]</scope>
    <source>
        <strain evidence="6">CL2024</strain>
        <tissue evidence="6">Fresh tender leaves</tissue>
    </source>
</reference>
<dbReference type="InterPro" id="IPR041517">
    <property type="entry name" value="DEGP_PDZ"/>
</dbReference>
<dbReference type="Pfam" id="PF17815">
    <property type="entry name" value="PDZ_3"/>
    <property type="match status" value="1"/>
</dbReference>
<dbReference type="Gene3D" id="2.40.10.10">
    <property type="entry name" value="Trypsin-like serine proteases"/>
    <property type="match status" value="2"/>
</dbReference>
<feature type="domain" description="Protease Do-like PDZ" evidence="5">
    <location>
        <begin position="320"/>
        <end position="463"/>
    </location>
</feature>
<dbReference type="PRINTS" id="PR00834">
    <property type="entry name" value="PROTEASES2C"/>
</dbReference>
<keyword evidence="3" id="KW-0378">Hydrolase</keyword>
<comment type="similarity">
    <text evidence="1">Belongs to the peptidase S1C family.</text>
</comment>
<dbReference type="Gene3D" id="2.30.42.10">
    <property type="match status" value="1"/>
</dbReference>
<keyword evidence="4" id="KW-0720">Serine protease</keyword>
<evidence type="ECO:0000256" key="4">
    <source>
        <dbReference type="ARBA" id="ARBA00022825"/>
    </source>
</evidence>
<comment type="caution">
    <text evidence="6">The sequence shown here is derived from an EMBL/GenBank/DDBJ whole genome shotgun (WGS) entry which is preliminary data.</text>
</comment>
<dbReference type="SUPFAM" id="SSF50494">
    <property type="entry name" value="Trypsin-like serine proteases"/>
    <property type="match status" value="1"/>
</dbReference>
<keyword evidence="7" id="KW-1185">Reference proteome</keyword>
<evidence type="ECO:0000313" key="7">
    <source>
        <dbReference type="Proteomes" id="UP001634007"/>
    </source>
</evidence>